<keyword evidence="2" id="KW-1185">Reference proteome</keyword>
<gene>
    <name evidence="1" type="ORF">EDD55_10394</name>
</gene>
<proteinExistence type="predicted"/>
<dbReference type="EMBL" id="SLZW01000003">
    <property type="protein sequence ID" value="TCS63473.1"/>
    <property type="molecule type" value="Genomic_DNA"/>
</dbReference>
<name>A0A4R3JE41_9PROT</name>
<evidence type="ECO:0000313" key="1">
    <source>
        <dbReference type="EMBL" id="TCS63473.1"/>
    </source>
</evidence>
<dbReference type="AlphaFoldDB" id="A0A4R3JE41"/>
<sequence length="132" mass="15149">MDITERRNVLQVHPNPDSKIDYVVTLEGHLTLKPYGDRMNVVLRYVPDRHILEAGSFGDYLDLVMQEEWPTPEALAVTILSDVTNETVARWLQLGISSGQKQHHAIDSHGVTLEDRQPKWDNASLLSRMRKY</sequence>
<dbReference type="Proteomes" id="UP000295304">
    <property type="component" value="Unassembled WGS sequence"/>
</dbReference>
<dbReference type="OrthoDB" id="8449321at2"/>
<protein>
    <submittedName>
        <fullName evidence="1">Uncharacterized protein</fullName>
    </submittedName>
</protein>
<organism evidence="1 2">
    <name type="scientific">Varunaivibrio sulfuroxidans</name>
    <dbReference type="NCBI Taxonomy" id="1773489"/>
    <lineage>
        <taxon>Bacteria</taxon>
        <taxon>Pseudomonadati</taxon>
        <taxon>Pseudomonadota</taxon>
        <taxon>Alphaproteobacteria</taxon>
        <taxon>Rhodospirillales</taxon>
        <taxon>Magnetovibrionaceae</taxon>
        <taxon>Varunaivibrio</taxon>
    </lineage>
</organism>
<reference evidence="1 2" key="1">
    <citation type="submission" date="2019-03" db="EMBL/GenBank/DDBJ databases">
        <title>Genomic Encyclopedia of Type Strains, Phase IV (KMG-IV): sequencing the most valuable type-strain genomes for metagenomic binning, comparative biology and taxonomic classification.</title>
        <authorList>
            <person name="Goeker M."/>
        </authorList>
    </citation>
    <scope>NUCLEOTIDE SEQUENCE [LARGE SCALE GENOMIC DNA]</scope>
    <source>
        <strain evidence="1 2">DSM 101688</strain>
    </source>
</reference>
<comment type="caution">
    <text evidence="1">The sequence shown here is derived from an EMBL/GenBank/DDBJ whole genome shotgun (WGS) entry which is preliminary data.</text>
</comment>
<accession>A0A4R3JE41</accession>
<dbReference type="RefSeq" id="WP_132938450.1">
    <property type="nucleotide sequence ID" value="NZ_CP119676.1"/>
</dbReference>
<evidence type="ECO:0000313" key="2">
    <source>
        <dbReference type="Proteomes" id="UP000295304"/>
    </source>
</evidence>